<dbReference type="GO" id="GO:0004514">
    <property type="term" value="F:nicotinate-nucleotide diphosphorylase (carboxylating) activity"/>
    <property type="evidence" value="ECO:0007669"/>
    <property type="project" value="UniProtKB-EC"/>
</dbReference>
<evidence type="ECO:0000313" key="8">
    <source>
        <dbReference type="Proteomes" id="UP000320776"/>
    </source>
</evidence>
<organism evidence="7 8">
    <name type="scientific">Sporomusa termitida</name>
    <dbReference type="NCBI Taxonomy" id="2377"/>
    <lineage>
        <taxon>Bacteria</taxon>
        <taxon>Bacillati</taxon>
        <taxon>Bacillota</taxon>
        <taxon>Negativicutes</taxon>
        <taxon>Selenomonadales</taxon>
        <taxon>Sporomusaceae</taxon>
        <taxon>Sporomusa</taxon>
    </lineage>
</organism>
<dbReference type="RefSeq" id="WP_170233316.1">
    <property type="nucleotide sequence ID" value="NZ_CP036259.1"/>
</dbReference>
<accession>A0A517DY43</accession>
<name>A0A517DY43_9FIRM</name>
<dbReference type="InterPro" id="IPR036068">
    <property type="entry name" value="Nicotinate_pribotase-like_C"/>
</dbReference>
<dbReference type="AlphaFoldDB" id="A0A517DY43"/>
<feature type="domain" description="Quinolinate phosphoribosyl transferase N-terminal" evidence="6">
    <location>
        <begin position="12"/>
        <end position="88"/>
    </location>
</feature>
<dbReference type="Pfam" id="PF01729">
    <property type="entry name" value="QRPTase_C"/>
    <property type="match status" value="1"/>
</dbReference>
<dbReference type="GO" id="GO:0034213">
    <property type="term" value="P:quinolinate catabolic process"/>
    <property type="evidence" value="ECO:0007669"/>
    <property type="project" value="TreeGrafter"/>
</dbReference>
<dbReference type="GO" id="GO:0005737">
    <property type="term" value="C:cytoplasm"/>
    <property type="evidence" value="ECO:0007669"/>
    <property type="project" value="TreeGrafter"/>
</dbReference>
<keyword evidence="2 7" id="KW-0328">Glycosyltransferase</keyword>
<dbReference type="SUPFAM" id="SSF54675">
    <property type="entry name" value="Nicotinate/Quinolinate PRTase N-terminal domain-like"/>
    <property type="match status" value="1"/>
</dbReference>
<feature type="domain" description="Quinolinate phosphoribosyl transferase C-terminal" evidence="5">
    <location>
        <begin position="90"/>
        <end position="261"/>
    </location>
</feature>
<evidence type="ECO:0000259" key="6">
    <source>
        <dbReference type="Pfam" id="PF02749"/>
    </source>
</evidence>
<comment type="catalytic activity">
    <reaction evidence="4">
        <text>nicotinate beta-D-ribonucleotide + CO2 + diphosphate = quinolinate + 5-phospho-alpha-D-ribose 1-diphosphate + 2 H(+)</text>
        <dbReference type="Rhea" id="RHEA:12733"/>
        <dbReference type="ChEBI" id="CHEBI:15378"/>
        <dbReference type="ChEBI" id="CHEBI:16526"/>
        <dbReference type="ChEBI" id="CHEBI:29959"/>
        <dbReference type="ChEBI" id="CHEBI:33019"/>
        <dbReference type="ChEBI" id="CHEBI:57502"/>
        <dbReference type="ChEBI" id="CHEBI:58017"/>
        <dbReference type="EC" id="2.4.2.19"/>
    </reaction>
</comment>
<dbReference type="InterPro" id="IPR022412">
    <property type="entry name" value="Quinolinate_PRibosylTrfase_N"/>
</dbReference>
<reference evidence="7 8" key="1">
    <citation type="submission" date="2019-02" db="EMBL/GenBank/DDBJ databases">
        <title>Closed genome of Sporomusa termitida DSM 4440.</title>
        <authorList>
            <person name="Poehlein A."/>
            <person name="Daniel R."/>
        </authorList>
    </citation>
    <scope>NUCLEOTIDE SEQUENCE [LARGE SCALE GENOMIC DNA]</scope>
    <source>
        <strain evidence="7 8">DSM 4440</strain>
    </source>
</reference>
<evidence type="ECO:0000256" key="2">
    <source>
        <dbReference type="ARBA" id="ARBA00022676"/>
    </source>
</evidence>
<comment type="similarity">
    <text evidence="1">Belongs to the NadC/ModD family.</text>
</comment>
<keyword evidence="3 7" id="KW-0808">Transferase</keyword>
<dbReference type="InterPro" id="IPR027277">
    <property type="entry name" value="NadC/ModD"/>
</dbReference>
<dbReference type="GO" id="GO:0009435">
    <property type="term" value="P:NAD+ biosynthetic process"/>
    <property type="evidence" value="ECO:0007669"/>
    <property type="project" value="InterPro"/>
</dbReference>
<dbReference type="InterPro" id="IPR037128">
    <property type="entry name" value="Quinolinate_PRibosylTase_N_sf"/>
</dbReference>
<dbReference type="Gene3D" id="3.90.1170.20">
    <property type="entry name" value="Quinolinate phosphoribosyl transferase, N-terminal domain"/>
    <property type="match status" value="1"/>
</dbReference>
<dbReference type="EC" id="2.4.2.19" evidence="7"/>
<proteinExistence type="inferred from homology"/>
<evidence type="ECO:0000256" key="1">
    <source>
        <dbReference type="ARBA" id="ARBA00009400"/>
    </source>
</evidence>
<evidence type="ECO:0000259" key="5">
    <source>
        <dbReference type="Pfam" id="PF01729"/>
    </source>
</evidence>
<keyword evidence="8" id="KW-1185">Reference proteome</keyword>
<dbReference type="Pfam" id="PF02749">
    <property type="entry name" value="QRPTase_N"/>
    <property type="match status" value="1"/>
</dbReference>
<evidence type="ECO:0000256" key="3">
    <source>
        <dbReference type="ARBA" id="ARBA00022679"/>
    </source>
</evidence>
<dbReference type="Proteomes" id="UP000320776">
    <property type="component" value="Chromosome"/>
</dbReference>
<dbReference type="EMBL" id="CP036259">
    <property type="protein sequence ID" value="QDR82275.1"/>
    <property type="molecule type" value="Genomic_DNA"/>
</dbReference>
<protein>
    <submittedName>
        <fullName evidence="7">Putative nicotinate-nucleotide pyrophosphorylase</fullName>
        <ecNumber evidence="7">2.4.2.19</ecNumber>
    </submittedName>
</protein>
<dbReference type="SUPFAM" id="SSF51690">
    <property type="entry name" value="Nicotinate/Quinolinate PRTase C-terminal domain-like"/>
    <property type="match status" value="1"/>
</dbReference>
<dbReference type="InterPro" id="IPR002638">
    <property type="entry name" value="Quinolinate_PRibosylTrfase_C"/>
</dbReference>
<dbReference type="KEGG" id="sted:SPTER_37000"/>
<sequence>MANDIRDTIFASVRDKTYTACLTAEQGGVVAGVKRLQTVLEEQRLSYQLHKQDNDTVAAGEVILTLTGTPKEIAVAEEFAIGMLSKPSGIATAARKAVASAGSLRIVSGAWKKMPPEIKQLVREAVNHGGAHFRIVDVPFLYLDKNFVRMLGGIKETLTAVSARPELKVLQLKGETGDIAAEAVLAAECGAGIIMVDTGNVEDLRRVSAGLRKTGRRSQVQLAFAKGISLQNIGSLQAEDIDILDIGMEIIDAPLLDMKLDVVGS</sequence>
<dbReference type="InterPro" id="IPR013785">
    <property type="entry name" value="Aldolase_TIM"/>
</dbReference>
<dbReference type="Gene3D" id="3.20.20.70">
    <property type="entry name" value="Aldolase class I"/>
    <property type="match status" value="1"/>
</dbReference>
<evidence type="ECO:0000256" key="4">
    <source>
        <dbReference type="ARBA" id="ARBA00047445"/>
    </source>
</evidence>
<evidence type="ECO:0000313" key="7">
    <source>
        <dbReference type="EMBL" id="QDR82275.1"/>
    </source>
</evidence>
<dbReference type="PANTHER" id="PTHR32179">
    <property type="entry name" value="NICOTINATE-NUCLEOTIDE PYROPHOSPHORYLASE [CARBOXYLATING]"/>
    <property type="match status" value="1"/>
</dbReference>
<dbReference type="PANTHER" id="PTHR32179:SF3">
    <property type="entry name" value="NICOTINATE-NUCLEOTIDE PYROPHOSPHORYLASE [CARBOXYLATING]"/>
    <property type="match status" value="1"/>
</dbReference>
<gene>
    <name evidence="7" type="primary">nadC</name>
    <name evidence="7" type="ORF">SPTER_37000</name>
</gene>